<feature type="non-terminal residue" evidence="1">
    <location>
        <position position="1"/>
    </location>
</feature>
<keyword evidence="1" id="KW-0418">Kinase</keyword>
<organism evidence="1">
    <name type="scientific">Nothobranchius kuhntae</name>
    <name type="common">Beira killifish</name>
    <dbReference type="NCBI Taxonomy" id="321403"/>
    <lineage>
        <taxon>Eukaryota</taxon>
        <taxon>Metazoa</taxon>
        <taxon>Chordata</taxon>
        <taxon>Craniata</taxon>
        <taxon>Vertebrata</taxon>
        <taxon>Euteleostomi</taxon>
        <taxon>Actinopterygii</taxon>
        <taxon>Neopterygii</taxon>
        <taxon>Teleostei</taxon>
        <taxon>Neoteleostei</taxon>
        <taxon>Acanthomorphata</taxon>
        <taxon>Ovalentaria</taxon>
        <taxon>Atherinomorphae</taxon>
        <taxon>Cyprinodontiformes</taxon>
        <taxon>Nothobranchiidae</taxon>
        <taxon>Nothobranchius</taxon>
    </lineage>
</organism>
<dbReference type="EMBL" id="HAEE01010180">
    <property type="protein sequence ID" value="SBR30230.1"/>
    <property type="molecule type" value="Transcribed_RNA"/>
</dbReference>
<dbReference type="GO" id="GO:0016301">
    <property type="term" value="F:kinase activity"/>
    <property type="evidence" value="ECO:0007669"/>
    <property type="project" value="UniProtKB-KW"/>
</dbReference>
<evidence type="ECO:0000313" key="1">
    <source>
        <dbReference type="EMBL" id="SBR30230.1"/>
    </source>
</evidence>
<dbReference type="AlphaFoldDB" id="A0A1A8KCR4"/>
<reference evidence="1" key="2">
    <citation type="submission" date="2016-06" db="EMBL/GenBank/DDBJ databases">
        <title>The genome of a short-lived fish provides insights into sex chromosome evolution and the genetic control of aging.</title>
        <authorList>
            <person name="Reichwald K."/>
            <person name="Felder M."/>
            <person name="Petzold A."/>
            <person name="Koch P."/>
            <person name="Groth M."/>
            <person name="Platzer M."/>
        </authorList>
    </citation>
    <scope>NUCLEOTIDE SEQUENCE</scope>
    <source>
        <tissue evidence="1">Brain</tissue>
    </source>
</reference>
<proteinExistence type="predicted"/>
<sequence length="59" mass="6747">GVSERFSHGNRGRSGFLRFPATITLVYSVPDGVFIHVFLDFRDFITRINLPFILHHLCG</sequence>
<accession>A0A1A8KCR4</accession>
<name>A0A1A8KCR4_NOTKU</name>
<protein>
    <submittedName>
        <fullName evidence="1">TNNI3 interacting kinase</fullName>
    </submittedName>
</protein>
<keyword evidence="1" id="KW-0808">Transferase</keyword>
<reference evidence="1" key="1">
    <citation type="submission" date="2016-05" db="EMBL/GenBank/DDBJ databases">
        <authorList>
            <person name="Lavstsen T."/>
            <person name="Jespersen J.S."/>
        </authorList>
    </citation>
    <scope>NUCLEOTIDE SEQUENCE</scope>
    <source>
        <tissue evidence="1">Brain</tissue>
    </source>
</reference>
<gene>
    <name evidence="1" type="primary">TNNI3K</name>
</gene>